<dbReference type="InterPro" id="IPR046068">
    <property type="entry name" value="DUF6026"/>
</dbReference>
<evidence type="ECO:0000313" key="3">
    <source>
        <dbReference type="Proteomes" id="UP000645865"/>
    </source>
</evidence>
<reference evidence="2" key="1">
    <citation type="submission" date="2020-12" db="EMBL/GenBank/DDBJ databases">
        <title>Comparative genomic insights into the epidemiology and virulence of plant pathogenic Pseudomonads from Turkey.</title>
        <authorList>
            <person name="Dillon M."/>
            <person name="Ruiz-Bedoya T."/>
            <person name="Bendalovic-Torma C."/>
            <person name="Guttman K.M."/>
            <person name="Kwak H."/>
            <person name="Middleton M.A."/>
            <person name="Wang P.W."/>
            <person name="Horuz S."/>
            <person name="Aysan Y."/>
            <person name="Guttman D.S."/>
        </authorList>
    </citation>
    <scope>NUCLEOTIDE SEQUENCE</scope>
    <source>
        <strain evidence="2">S5_IA_3a</strain>
    </source>
</reference>
<name>A0A8I1JGE2_9PSED</name>
<dbReference type="AlphaFoldDB" id="A0A8I1JGE2"/>
<comment type="caution">
    <text evidence="2">The sequence shown here is derived from an EMBL/GenBank/DDBJ whole genome shotgun (WGS) entry which is preliminary data.</text>
</comment>
<sequence length="54" mass="6409">MTRPPQTLYVNIRRDELRQLKDEREQLQQEVMRLRSYIIQAQLDQPAGAQPALC</sequence>
<dbReference type="EMBL" id="JAEILH010000035">
    <property type="protein sequence ID" value="MBI6626405.1"/>
    <property type="molecule type" value="Genomic_DNA"/>
</dbReference>
<protein>
    <submittedName>
        <fullName evidence="2">Uncharacterized protein</fullName>
    </submittedName>
</protein>
<dbReference type="Pfam" id="PF19491">
    <property type="entry name" value="DUF6026"/>
    <property type="match status" value="1"/>
</dbReference>
<keyword evidence="1" id="KW-0175">Coiled coil</keyword>
<evidence type="ECO:0000256" key="1">
    <source>
        <dbReference type="SAM" id="Coils"/>
    </source>
</evidence>
<accession>A0A8I1JGE2</accession>
<evidence type="ECO:0000313" key="2">
    <source>
        <dbReference type="EMBL" id="MBI6626405.1"/>
    </source>
</evidence>
<feature type="coiled-coil region" evidence="1">
    <location>
        <begin position="10"/>
        <end position="44"/>
    </location>
</feature>
<dbReference type="RefSeq" id="WP_167389887.1">
    <property type="nucleotide sequence ID" value="NZ_CP117428.1"/>
</dbReference>
<gene>
    <name evidence="2" type="ORF">YA0853_22445</name>
</gene>
<proteinExistence type="predicted"/>
<organism evidence="2 3">
    <name type="scientific">Pseudomonas rhodesiae</name>
    <dbReference type="NCBI Taxonomy" id="76760"/>
    <lineage>
        <taxon>Bacteria</taxon>
        <taxon>Pseudomonadati</taxon>
        <taxon>Pseudomonadota</taxon>
        <taxon>Gammaproteobacteria</taxon>
        <taxon>Pseudomonadales</taxon>
        <taxon>Pseudomonadaceae</taxon>
        <taxon>Pseudomonas</taxon>
    </lineage>
</organism>
<dbReference type="Proteomes" id="UP000645865">
    <property type="component" value="Unassembled WGS sequence"/>
</dbReference>